<dbReference type="PANTHER" id="PTHR10380:SF173">
    <property type="entry name" value="CUTICULAR PROTEIN 47EF, ISOFORM C-RELATED"/>
    <property type="match status" value="1"/>
</dbReference>
<dbReference type="PANTHER" id="PTHR10380">
    <property type="entry name" value="CUTICLE PROTEIN"/>
    <property type="match status" value="1"/>
</dbReference>
<proteinExistence type="predicted"/>
<evidence type="ECO:0000256" key="4">
    <source>
        <dbReference type="SAM" id="SignalP"/>
    </source>
</evidence>
<feature type="region of interest" description="Disordered" evidence="3">
    <location>
        <begin position="43"/>
        <end position="88"/>
    </location>
</feature>
<protein>
    <submittedName>
        <fullName evidence="5">Uncharacterized protein</fullName>
    </submittedName>
</protein>
<sequence>MRQFLVLAAIFGLSSCGRLDSQYLPPNQGGNFNQAQGSFNQQAQGSFNQQPQGSFNHQSQSSFNHQAQGSFNQASFNKGPDGPINKAANDVPILKLDNENDGETYNYALETGDGISVQEHGDARGDGTNAEGGFSYTAPDGQQIQIQYTAGENGFIPQGAHIPTAPPVPADILKAIEQNLADEANGVFDDGQYKEEHSNYGAKAHAGQQQQHGGQQSGGYGSQSQNSFNFQAQKQYVPPAPSNQGKNGYQY</sequence>
<keyword evidence="6" id="KW-1185">Reference proteome</keyword>
<organism evidence="5 6">
    <name type="scientific">Psylliodes chrysocephalus</name>
    <dbReference type="NCBI Taxonomy" id="3402493"/>
    <lineage>
        <taxon>Eukaryota</taxon>
        <taxon>Metazoa</taxon>
        <taxon>Ecdysozoa</taxon>
        <taxon>Arthropoda</taxon>
        <taxon>Hexapoda</taxon>
        <taxon>Insecta</taxon>
        <taxon>Pterygota</taxon>
        <taxon>Neoptera</taxon>
        <taxon>Endopterygota</taxon>
        <taxon>Coleoptera</taxon>
        <taxon>Polyphaga</taxon>
        <taxon>Cucujiformia</taxon>
        <taxon>Chrysomeloidea</taxon>
        <taxon>Chrysomelidae</taxon>
        <taxon>Galerucinae</taxon>
        <taxon>Alticini</taxon>
        <taxon>Psylliodes</taxon>
    </lineage>
</organism>
<dbReference type="AlphaFoldDB" id="A0A9P0GDE5"/>
<dbReference type="InterPro" id="IPR050468">
    <property type="entry name" value="Cuticle_Struct_Prot"/>
</dbReference>
<dbReference type="PRINTS" id="PR00947">
    <property type="entry name" value="CUTICLE"/>
</dbReference>
<feature type="compositionally biased region" description="Low complexity" evidence="3">
    <location>
        <begin position="222"/>
        <end position="231"/>
    </location>
</feature>
<dbReference type="Pfam" id="PF00379">
    <property type="entry name" value="Chitin_bind_4"/>
    <property type="match status" value="1"/>
</dbReference>
<dbReference type="OrthoDB" id="6923072at2759"/>
<dbReference type="PROSITE" id="PS51155">
    <property type="entry name" value="CHIT_BIND_RR_2"/>
    <property type="match status" value="1"/>
</dbReference>
<evidence type="ECO:0000313" key="6">
    <source>
        <dbReference type="Proteomes" id="UP001153636"/>
    </source>
</evidence>
<evidence type="ECO:0000256" key="3">
    <source>
        <dbReference type="SAM" id="MobiDB-lite"/>
    </source>
</evidence>
<feature type="region of interest" description="Disordered" evidence="3">
    <location>
        <begin position="201"/>
        <end position="251"/>
    </location>
</feature>
<feature type="compositionally biased region" description="Polar residues" evidence="3">
    <location>
        <begin position="43"/>
        <end position="76"/>
    </location>
</feature>
<dbReference type="InterPro" id="IPR000618">
    <property type="entry name" value="Insect_cuticle"/>
</dbReference>
<dbReference type="PROSITE" id="PS00233">
    <property type="entry name" value="CHIT_BIND_RR_1"/>
    <property type="match status" value="1"/>
</dbReference>
<evidence type="ECO:0000313" key="5">
    <source>
        <dbReference type="EMBL" id="CAH1105755.1"/>
    </source>
</evidence>
<keyword evidence="1 2" id="KW-0193">Cuticle</keyword>
<feature type="compositionally biased region" description="Polar residues" evidence="3">
    <location>
        <begin position="242"/>
        <end position="251"/>
    </location>
</feature>
<dbReference type="PROSITE" id="PS51257">
    <property type="entry name" value="PROKAR_LIPOPROTEIN"/>
    <property type="match status" value="1"/>
</dbReference>
<feature type="signal peptide" evidence="4">
    <location>
        <begin position="1"/>
        <end position="16"/>
    </location>
</feature>
<keyword evidence="4" id="KW-0732">Signal</keyword>
<dbReference type="GO" id="GO:0062129">
    <property type="term" value="C:chitin-based extracellular matrix"/>
    <property type="evidence" value="ECO:0007669"/>
    <property type="project" value="TreeGrafter"/>
</dbReference>
<evidence type="ECO:0000256" key="2">
    <source>
        <dbReference type="PROSITE-ProRule" id="PRU00497"/>
    </source>
</evidence>
<reference evidence="5" key="1">
    <citation type="submission" date="2022-01" db="EMBL/GenBank/DDBJ databases">
        <authorList>
            <person name="King R."/>
        </authorList>
    </citation>
    <scope>NUCLEOTIDE SEQUENCE</scope>
</reference>
<dbReference type="GO" id="GO:0008010">
    <property type="term" value="F:structural constituent of chitin-based larval cuticle"/>
    <property type="evidence" value="ECO:0007669"/>
    <property type="project" value="TreeGrafter"/>
</dbReference>
<feature type="chain" id="PRO_5040363757" evidence="4">
    <location>
        <begin position="17"/>
        <end position="251"/>
    </location>
</feature>
<evidence type="ECO:0000256" key="1">
    <source>
        <dbReference type="ARBA" id="ARBA00022460"/>
    </source>
</evidence>
<dbReference type="InterPro" id="IPR031311">
    <property type="entry name" value="CHIT_BIND_RR_consensus"/>
</dbReference>
<name>A0A9P0GDE5_9CUCU</name>
<dbReference type="EMBL" id="OV651814">
    <property type="protein sequence ID" value="CAH1105755.1"/>
    <property type="molecule type" value="Genomic_DNA"/>
</dbReference>
<dbReference type="Proteomes" id="UP001153636">
    <property type="component" value="Chromosome 2"/>
</dbReference>
<accession>A0A9P0GDE5</accession>
<gene>
    <name evidence="5" type="ORF">PSYICH_LOCUS7414</name>
</gene>